<reference evidence="2 3" key="1">
    <citation type="journal article" date="2013" name="PLoS Pathog.">
        <title>Genomic analysis of the Kiwifruit pathogen Pseudomonas syringae pv. actinidiae provides insight into the origins of an emergent plant disease.</title>
        <authorList>
            <person name="McCann H.C."/>
            <person name="Rikkerink E.H."/>
            <person name="Bertels F."/>
            <person name="Fiers M."/>
            <person name="Lu A."/>
            <person name="Rees-George J."/>
            <person name="Andersen M.T."/>
            <person name="Gleave A.P."/>
            <person name="Haubold B."/>
            <person name="Wohlers M.W."/>
            <person name="Guttman D.S."/>
            <person name="Wang P.W."/>
            <person name="Straub C."/>
            <person name="Vanneste J.L."/>
            <person name="Rainey P.B."/>
            <person name="Templeton M.D."/>
        </authorList>
    </citation>
    <scope>NUCLEOTIDE SEQUENCE [LARGE SCALE GENOMIC DNA]</scope>
    <source>
        <strain evidence="2 3">ICMP 19096</strain>
    </source>
</reference>
<dbReference type="InterPro" id="IPR008875">
    <property type="entry name" value="TraX"/>
</dbReference>
<dbReference type="AlphaFoldDB" id="A0A656JPD3"/>
<evidence type="ECO:0000313" key="2">
    <source>
        <dbReference type="EMBL" id="EPN42702.1"/>
    </source>
</evidence>
<gene>
    <name evidence="2" type="ORF">A245_34743</name>
</gene>
<dbReference type="Pfam" id="PF05857">
    <property type="entry name" value="TraX"/>
    <property type="match status" value="1"/>
</dbReference>
<feature type="non-terminal residue" evidence="2">
    <location>
        <position position="1"/>
    </location>
</feature>
<sequence length="71" mass="7608">NAWPQMFAGAAWGDPISTGSIIACALAPVLGIALLRSKPGFAVIPMRRWAYAIYPLHFLMLLGVRAVLEGV</sequence>
<keyword evidence="1" id="KW-0472">Membrane</keyword>
<dbReference type="EMBL" id="AOKF01002983">
    <property type="protein sequence ID" value="EPN42702.1"/>
    <property type="molecule type" value="Genomic_DNA"/>
</dbReference>
<protein>
    <submittedName>
        <fullName evidence="2">TraX family protein</fullName>
    </submittedName>
</protein>
<dbReference type="Proteomes" id="UP000018849">
    <property type="component" value="Unassembled WGS sequence"/>
</dbReference>
<evidence type="ECO:0000313" key="3">
    <source>
        <dbReference type="Proteomes" id="UP000018849"/>
    </source>
</evidence>
<evidence type="ECO:0000256" key="1">
    <source>
        <dbReference type="SAM" id="Phobius"/>
    </source>
</evidence>
<accession>A0A656JPD3</accession>
<name>A0A656JPD3_PSESF</name>
<keyword evidence="1" id="KW-1133">Transmembrane helix</keyword>
<organism evidence="2 3">
    <name type="scientific">Pseudomonas syringae pv. actinidiae ICMP 19096</name>
    <dbReference type="NCBI Taxonomy" id="1194405"/>
    <lineage>
        <taxon>Bacteria</taxon>
        <taxon>Pseudomonadati</taxon>
        <taxon>Pseudomonadota</taxon>
        <taxon>Gammaproteobacteria</taxon>
        <taxon>Pseudomonadales</taxon>
        <taxon>Pseudomonadaceae</taxon>
        <taxon>Pseudomonas</taxon>
        <taxon>Pseudomonas syringae</taxon>
    </lineage>
</organism>
<comment type="caution">
    <text evidence="2">The sequence shown here is derived from an EMBL/GenBank/DDBJ whole genome shotgun (WGS) entry which is preliminary data.</text>
</comment>
<keyword evidence="1" id="KW-0812">Transmembrane</keyword>
<feature type="transmembrane region" description="Helical" evidence="1">
    <location>
        <begin position="16"/>
        <end position="37"/>
    </location>
</feature>
<proteinExistence type="predicted"/>
<feature type="transmembrane region" description="Helical" evidence="1">
    <location>
        <begin position="49"/>
        <end position="68"/>
    </location>
</feature>